<dbReference type="EMBL" id="JBEZFP010000019">
    <property type="protein sequence ID" value="MEU8133828.1"/>
    <property type="molecule type" value="Genomic_DNA"/>
</dbReference>
<organism evidence="3 4">
    <name type="scientific">Streptodolium elevatio</name>
    <dbReference type="NCBI Taxonomy" id="3157996"/>
    <lineage>
        <taxon>Bacteria</taxon>
        <taxon>Bacillati</taxon>
        <taxon>Actinomycetota</taxon>
        <taxon>Actinomycetes</taxon>
        <taxon>Kitasatosporales</taxon>
        <taxon>Streptomycetaceae</taxon>
        <taxon>Streptodolium</taxon>
    </lineage>
</organism>
<evidence type="ECO:0000256" key="2">
    <source>
        <dbReference type="SAM" id="SignalP"/>
    </source>
</evidence>
<feature type="compositionally biased region" description="Low complexity" evidence="1">
    <location>
        <begin position="197"/>
        <end position="231"/>
    </location>
</feature>
<feature type="compositionally biased region" description="Low complexity" evidence="1">
    <location>
        <begin position="174"/>
        <end position="184"/>
    </location>
</feature>
<evidence type="ECO:0000256" key="1">
    <source>
        <dbReference type="SAM" id="MobiDB-lite"/>
    </source>
</evidence>
<accession>A0ABV3DDL7</accession>
<feature type="region of interest" description="Disordered" evidence="1">
    <location>
        <begin position="163"/>
        <end position="242"/>
    </location>
</feature>
<dbReference type="PROSITE" id="PS51257">
    <property type="entry name" value="PROKAR_LIPOPROTEIN"/>
    <property type="match status" value="1"/>
</dbReference>
<dbReference type="RefSeq" id="WP_358351957.1">
    <property type="nucleotide sequence ID" value="NZ_JBEZFP010000019.1"/>
</dbReference>
<dbReference type="Proteomes" id="UP001551482">
    <property type="component" value="Unassembled WGS sequence"/>
</dbReference>
<feature type="chain" id="PRO_5046318490" evidence="2">
    <location>
        <begin position="32"/>
        <end position="242"/>
    </location>
</feature>
<keyword evidence="2" id="KW-0732">Signal</keyword>
<evidence type="ECO:0000313" key="4">
    <source>
        <dbReference type="Proteomes" id="UP001551482"/>
    </source>
</evidence>
<protein>
    <submittedName>
        <fullName evidence="3">DUF461 domain-containing protein</fullName>
    </submittedName>
</protein>
<feature type="compositionally biased region" description="Pro residues" evidence="1">
    <location>
        <begin position="185"/>
        <end position="196"/>
    </location>
</feature>
<proteinExistence type="predicted"/>
<reference evidence="3 4" key="1">
    <citation type="submission" date="2024-06" db="EMBL/GenBank/DDBJ databases">
        <title>The Natural Products Discovery Center: Release of the First 8490 Sequenced Strains for Exploring Actinobacteria Biosynthetic Diversity.</title>
        <authorList>
            <person name="Kalkreuter E."/>
            <person name="Kautsar S.A."/>
            <person name="Yang D."/>
            <person name="Bader C.D."/>
            <person name="Teijaro C.N."/>
            <person name="Fluegel L."/>
            <person name="Davis C.M."/>
            <person name="Simpson J.R."/>
            <person name="Lauterbach L."/>
            <person name="Steele A.D."/>
            <person name="Gui C."/>
            <person name="Meng S."/>
            <person name="Li G."/>
            <person name="Viehrig K."/>
            <person name="Ye F."/>
            <person name="Su P."/>
            <person name="Kiefer A.F."/>
            <person name="Nichols A."/>
            <person name="Cepeda A.J."/>
            <person name="Yan W."/>
            <person name="Fan B."/>
            <person name="Jiang Y."/>
            <person name="Adhikari A."/>
            <person name="Zheng C.-J."/>
            <person name="Schuster L."/>
            <person name="Cowan T.M."/>
            <person name="Smanski M.J."/>
            <person name="Chevrette M.G."/>
            <person name="De Carvalho L.P.S."/>
            <person name="Shen B."/>
        </authorList>
    </citation>
    <scope>NUCLEOTIDE SEQUENCE [LARGE SCALE GENOMIC DNA]</scope>
    <source>
        <strain evidence="3 4">NPDC048946</strain>
    </source>
</reference>
<evidence type="ECO:0000313" key="3">
    <source>
        <dbReference type="EMBL" id="MEU8133828.1"/>
    </source>
</evidence>
<gene>
    <name evidence="3" type="ORF">AB0C36_09995</name>
</gene>
<name>A0ABV3DDL7_9ACTN</name>
<comment type="caution">
    <text evidence="3">The sequence shown here is derived from an EMBL/GenBank/DDBJ whole genome shotgun (WGS) entry which is preliminary data.</text>
</comment>
<feature type="signal peptide" evidence="2">
    <location>
        <begin position="1"/>
        <end position="31"/>
    </location>
</feature>
<feature type="compositionally biased region" description="Polar residues" evidence="1">
    <location>
        <begin position="232"/>
        <end position="242"/>
    </location>
</feature>
<sequence length="242" mass="23648">MSRSIRRGAVAATLALALAPLAAACSSGTDAATTQLKPDSAYTQVGTIKVQNLSLVPGDKDSGLVALGGALINESDQPETLKQVTLAGSTAPGAMKDKDGAASITIPARGAVYLTGEKGGPSVTFSGIREDITGKYVDVAFSFGTVGQTKLGVAVHPAEGYYAPLKPSSPPSTPVTVPTVTAPPTSTPPSAPPVSPPASGAPATGQASGAPEAGGPTATGTATAQATNSSSRPPASNEPASS</sequence>
<keyword evidence="4" id="KW-1185">Reference proteome</keyword>